<feature type="transmembrane region" description="Helical" evidence="1">
    <location>
        <begin position="57"/>
        <end position="81"/>
    </location>
</feature>
<dbReference type="AlphaFoldDB" id="A0A317VR89"/>
<evidence type="ECO:0000313" key="3">
    <source>
        <dbReference type="Proteomes" id="UP000246171"/>
    </source>
</evidence>
<comment type="caution">
    <text evidence="2">The sequence shown here is derived from an EMBL/GenBank/DDBJ whole genome shotgun (WGS) entry which is preliminary data.</text>
</comment>
<proteinExistence type="predicted"/>
<keyword evidence="1" id="KW-0472">Membrane</keyword>
<reference evidence="2" key="1">
    <citation type="submission" date="2016-12" db="EMBL/GenBank/DDBJ databases">
        <title>The genomes of Aspergillus section Nigri reveals drivers in fungal speciation.</title>
        <authorList>
            <consortium name="DOE Joint Genome Institute"/>
            <person name="Vesth T.C."/>
            <person name="Nybo J."/>
            <person name="Theobald S."/>
            <person name="Brandl J."/>
            <person name="Frisvad J.C."/>
            <person name="Nielsen K.F."/>
            <person name="Lyhne E.K."/>
            <person name="Kogle M.E."/>
            <person name="Kuo A."/>
            <person name="Riley R."/>
            <person name="Clum A."/>
            <person name="Nolan M."/>
            <person name="Lipzen A."/>
            <person name="Salamov A."/>
            <person name="Henrissat B."/>
            <person name="Wiebenga A."/>
            <person name="De vries R.P."/>
            <person name="Grigoriev I.V."/>
            <person name="Mortensen U.H."/>
            <person name="Andersen M.R."/>
            <person name="Baker S.E."/>
        </authorList>
    </citation>
    <scope>NUCLEOTIDE SEQUENCE</scope>
    <source>
        <strain evidence="2">CBS 122712</strain>
    </source>
</reference>
<dbReference type="GeneID" id="37048923"/>
<keyword evidence="1" id="KW-1133">Transmembrane helix</keyword>
<sequence length="85" mass="9786">MRRDRYPVLGAPVMAAHASGPIAYGIYTYQLSMDWRDTPGPSGHDVHFTDTPHTLCILGFSFIVYLPFYIIPLICWICMYVKRFL</sequence>
<dbReference type="VEuPathDB" id="FungiDB:BO83DRAFT_240295"/>
<dbReference type="EMBL" id="MSFU01000008">
    <property type="protein sequence ID" value="PWY76826.1"/>
    <property type="molecule type" value="Genomic_DNA"/>
</dbReference>
<evidence type="ECO:0000313" key="2">
    <source>
        <dbReference type="EMBL" id="PWY76826.1"/>
    </source>
</evidence>
<evidence type="ECO:0000256" key="1">
    <source>
        <dbReference type="SAM" id="Phobius"/>
    </source>
</evidence>
<organism evidence="2 3">
    <name type="scientific">Aspergillus eucalypticola (strain CBS 122712 / IBT 29274)</name>
    <dbReference type="NCBI Taxonomy" id="1448314"/>
    <lineage>
        <taxon>Eukaryota</taxon>
        <taxon>Fungi</taxon>
        <taxon>Dikarya</taxon>
        <taxon>Ascomycota</taxon>
        <taxon>Pezizomycotina</taxon>
        <taxon>Eurotiomycetes</taxon>
        <taxon>Eurotiomycetidae</taxon>
        <taxon>Eurotiales</taxon>
        <taxon>Aspergillaceae</taxon>
        <taxon>Aspergillus</taxon>
        <taxon>Aspergillus subgen. Circumdati</taxon>
    </lineage>
</organism>
<accession>A0A317VR89</accession>
<name>A0A317VR89_ASPEC</name>
<gene>
    <name evidence="2" type="ORF">BO83DRAFT_240295</name>
</gene>
<keyword evidence="3" id="KW-1185">Reference proteome</keyword>
<dbReference type="Proteomes" id="UP000246171">
    <property type="component" value="Unassembled WGS sequence"/>
</dbReference>
<keyword evidence="1" id="KW-0812">Transmembrane</keyword>
<protein>
    <submittedName>
        <fullName evidence="2">Uncharacterized protein</fullName>
    </submittedName>
</protein>
<feature type="transmembrane region" description="Helical" evidence="1">
    <location>
        <begin position="7"/>
        <end position="27"/>
    </location>
</feature>
<dbReference type="RefSeq" id="XP_025389816.1">
    <property type="nucleotide sequence ID" value="XM_025526961.1"/>
</dbReference>